<dbReference type="Pfam" id="PF09234">
    <property type="entry name" value="DUF1963"/>
    <property type="match status" value="1"/>
</dbReference>
<protein>
    <submittedName>
        <fullName evidence="3">DUF1963 domain-containing protein</fullName>
    </submittedName>
</protein>
<proteinExistence type="predicted"/>
<accession>A0ABV6B0Q9</accession>
<dbReference type="PROSITE" id="PS51977">
    <property type="entry name" value="WGR"/>
    <property type="match status" value="1"/>
</dbReference>
<dbReference type="Gene3D" id="2.30.320.10">
    <property type="entry name" value="YwqG-like"/>
    <property type="match status" value="1"/>
</dbReference>
<dbReference type="InterPro" id="IPR015315">
    <property type="entry name" value="DUF1963"/>
</dbReference>
<dbReference type="PANTHER" id="PTHR36436:SF6">
    <property type="entry name" value="SLL5081 PROTEIN"/>
    <property type="match status" value="1"/>
</dbReference>
<dbReference type="SMART" id="SM00773">
    <property type="entry name" value="WGR"/>
    <property type="match status" value="1"/>
</dbReference>
<feature type="region of interest" description="Disordered" evidence="1">
    <location>
        <begin position="24"/>
        <end position="69"/>
    </location>
</feature>
<evidence type="ECO:0000313" key="3">
    <source>
        <dbReference type="EMBL" id="MFB9993344.1"/>
    </source>
</evidence>
<dbReference type="Gene3D" id="2.20.140.10">
    <property type="entry name" value="WGR domain"/>
    <property type="match status" value="1"/>
</dbReference>
<sequence>MPTWELLDHSIRTLEDHQVFVFGSNRGRRNPQGLRQSPDGGFHGAGAASVTMRGHPGHPRKEHPDHWSHDPAFKRAQQAPVGHPDRIGTWAVYGICKGPMYLELSQDREHKFYETRLEGCTLTIRYGRIGTSGQNQVKTFATAEEAQASAQKKLSEKRRKGYTDAEPAAAQKRNVEKLRVKLHRLLTPHREAIEATLRPAVELRLTAQQTTPWNSKVGGIPYLPCADTWPTDATGTPLAFLAQLNFAELPPLPGFPEEGILQFFIGTDDLHGAPGELEPPTQETYRVRYHAQVTPNPDALNLTPPACPPQADLPLPFPPDLDARLTGTLTEHPMSATDRLFSETVGIDFFSEAPSSDPDLMLGEYLEQQYRQTTELGHQLGGYPCFTQQDPRDPAQPHLLLFQLDSDWAHQILWGDSGIANFFIHPDDLARRDFSRVSYHWDCC</sequence>
<feature type="domain" description="WGR" evidence="2">
    <location>
        <begin position="97"/>
        <end position="175"/>
    </location>
</feature>
<evidence type="ECO:0000259" key="2">
    <source>
        <dbReference type="PROSITE" id="PS51977"/>
    </source>
</evidence>
<comment type="caution">
    <text evidence="3">The sequence shown here is derived from an EMBL/GenBank/DDBJ whole genome shotgun (WGS) entry which is preliminary data.</text>
</comment>
<dbReference type="InterPro" id="IPR035948">
    <property type="entry name" value="YwqG-like_sf"/>
</dbReference>
<dbReference type="EMBL" id="JBHLYR010000047">
    <property type="protein sequence ID" value="MFB9993344.1"/>
    <property type="molecule type" value="Genomic_DNA"/>
</dbReference>
<dbReference type="InterPro" id="IPR049809">
    <property type="entry name" value="YehF/YfeS-like_WGR"/>
</dbReference>
<organism evidence="3 4">
    <name type="scientific">Deinococcus oregonensis</name>
    <dbReference type="NCBI Taxonomy" id="1805970"/>
    <lineage>
        <taxon>Bacteria</taxon>
        <taxon>Thermotogati</taxon>
        <taxon>Deinococcota</taxon>
        <taxon>Deinococci</taxon>
        <taxon>Deinococcales</taxon>
        <taxon>Deinococcaceae</taxon>
        <taxon>Deinococcus</taxon>
    </lineage>
</organism>
<name>A0ABV6B0Q9_9DEIO</name>
<evidence type="ECO:0000256" key="1">
    <source>
        <dbReference type="SAM" id="MobiDB-lite"/>
    </source>
</evidence>
<dbReference type="CDD" id="cd07996">
    <property type="entry name" value="WGR_MMR_like"/>
    <property type="match status" value="1"/>
</dbReference>
<reference evidence="3 4" key="1">
    <citation type="submission" date="2024-09" db="EMBL/GenBank/DDBJ databases">
        <authorList>
            <person name="Sun Q."/>
            <person name="Mori K."/>
        </authorList>
    </citation>
    <scope>NUCLEOTIDE SEQUENCE [LARGE SCALE GENOMIC DNA]</scope>
    <source>
        <strain evidence="3 4">JCM 13503</strain>
    </source>
</reference>
<dbReference type="InterPro" id="IPR036930">
    <property type="entry name" value="WGR_dom_sf"/>
</dbReference>
<dbReference type="RefSeq" id="WP_380011990.1">
    <property type="nucleotide sequence ID" value="NZ_JBHLYR010000047.1"/>
</dbReference>
<dbReference type="PANTHER" id="PTHR36436">
    <property type="entry name" value="SLL5081 PROTEIN"/>
    <property type="match status" value="1"/>
</dbReference>
<gene>
    <name evidence="3" type="ORF">ACFFLM_15345</name>
</gene>
<dbReference type="Proteomes" id="UP001589733">
    <property type="component" value="Unassembled WGS sequence"/>
</dbReference>
<evidence type="ECO:0000313" key="4">
    <source>
        <dbReference type="Proteomes" id="UP001589733"/>
    </source>
</evidence>
<dbReference type="SUPFAM" id="SSF103032">
    <property type="entry name" value="Hypothetical protein YwqG"/>
    <property type="match status" value="1"/>
</dbReference>
<keyword evidence="4" id="KW-1185">Reference proteome</keyword>
<dbReference type="Pfam" id="PF05406">
    <property type="entry name" value="WGR"/>
    <property type="match status" value="1"/>
</dbReference>
<dbReference type="SUPFAM" id="SSF142921">
    <property type="entry name" value="WGR domain-like"/>
    <property type="match status" value="1"/>
</dbReference>
<dbReference type="InterPro" id="IPR008893">
    <property type="entry name" value="WGR_domain"/>
</dbReference>